<dbReference type="GO" id="GO:0047804">
    <property type="term" value="F:cysteine-S-conjugate beta-lyase activity"/>
    <property type="evidence" value="ECO:0007669"/>
    <property type="project" value="UniProtKB-EC"/>
</dbReference>
<organism evidence="7 8">
    <name type="scientific">Kribbella shirazensis</name>
    <dbReference type="NCBI Taxonomy" id="1105143"/>
    <lineage>
        <taxon>Bacteria</taxon>
        <taxon>Bacillati</taxon>
        <taxon>Actinomycetota</taxon>
        <taxon>Actinomycetes</taxon>
        <taxon>Propionibacteriales</taxon>
        <taxon>Kribbellaceae</taxon>
        <taxon>Kribbella</taxon>
    </lineage>
</organism>
<evidence type="ECO:0000256" key="4">
    <source>
        <dbReference type="ARBA" id="ARBA00023239"/>
    </source>
</evidence>
<accession>A0A7X5VCY3</accession>
<evidence type="ECO:0000256" key="2">
    <source>
        <dbReference type="ARBA" id="ARBA00012224"/>
    </source>
</evidence>
<dbReference type="Gene3D" id="3.40.640.10">
    <property type="entry name" value="Type I PLP-dependent aspartate aminotransferase-like (Major domain)"/>
    <property type="match status" value="1"/>
</dbReference>
<dbReference type="InterPro" id="IPR015424">
    <property type="entry name" value="PyrdxlP-dep_Trfase"/>
</dbReference>
<comment type="cofactor">
    <cofactor evidence="1">
        <name>pyridoxal 5'-phosphate</name>
        <dbReference type="ChEBI" id="CHEBI:597326"/>
    </cofactor>
</comment>
<dbReference type="InterPro" id="IPR015421">
    <property type="entry name" value="PyrdxlP-dep_Trfase_major"/>
</dbReference>
<dbReference type="EMBL" id="JAASRO010000001">
    <property type="protein sequence ID" value="NIK58501.1"/>
    <property type="molecule type" value="Genomic_DNA"/>
</dbReference>
<sequence>MRPDVRTAAVRPAFGLSVAELRGRGGKKWHTYDDDVLPAWIADMDFRPADAVREAVLDIARAGDFTYRPDAMLRLAAATLADRMRAKFGWEIDPDRVTVLADLVQGLTATVLAYSAPGDGVGVLTPIYPPFVNVLRSTGRRLVAVPMTDTPGGFTVDLDALERALRPDDVTVLLLCNPHNPTGRVLTRAELSAIDGLAARHGVVVVSDEIHAELVYAPRRHIVTATVSPTAATRTVTLQSATKAFNLGSLRCGFVHFGSEDLHRQFDRVIPDRLLGRVSGVSIAATVAAWLEGDDWLGQVLRQLAANRDRVTQWVAAQDGRVHAHAPEATYFSWLRLHESSREPAADVLLRNGRVALHPGQQFAPECSSWVRLNFATTPEILDDILARVSTALSTHQVSISGGNS</sequence>
<name>A0A7X5VCY3_9ACTN</name>
<gene>
    <name evidence="7" type="ORF">BJY22_004218</name>
</gene>
<dbReference type="Proteomes" id="UP000555407">
    <property type="component" value="Unassembled WGS sequence"/>
</dbReference>
<evidence type="ECO:0000256" key="5">
    <source>
        <dbReference type="ARBA" id="ARBA00037974"/>
    </source>
</evidence>
<protein>
    <recommendedName>
        <fullName evidence="2">cysteine-S-conjugate beta-lyase</fullName>
        <ecNumber evidence="2">4.4.1.13</ecNumber>
    </recommendedName>
</protein>
<dbReference type="PANTHER" id="PTHR43525">
    <property type="entry name" value="PROTEIN MALY"/>
    <property type="match status" value="1"/>
</dbReference>
<evidence type="ECO:0000313" key="8">
    <source>
        <dbReference type="Proteomes" id="UP000555407"/>
    </source>
</evidence>
<dbReference type="InterPro" id="IPR004839">
    <property type="entry name" value="Aminotransferase_I/II_large"/>
</dbReference>
<dbReference type="PANTHER" id="PTHR43525:SF1">
    <property type="entry name" value="PROTEIN MALY"/>
    <property type="match status" value="1"/>
</dbReference>
<evidence type="ECO:0000313" key="7">
    <source>
        <dbReference type="EMBL" id="NIK58501.1"/>
    </source>
</evidence>
<evidence type="ECO:0000256" key="1">
    <source>
        <dbReference type="ARBA" id="ARBA00001933"/>
    </source>
</evidence>
<comment type="similarity">
    <text evidence="5">Belongs to the class-II pyridoxal-phosphate-dependent aminotransferase family. MalY/PatB cystathionine beta-lyase subfamily.</text>
</comment>
<dbReference type="CDD" id="cd00609">
    <property type="entry name" value="AAT_like"/>
    <property type="match status" value="1"/>
</dbReference>
<keyword evidence="8" id="KW-1185">Reference proteome</keyword>
<proteinExistence type="inferred from homology"/>
<reference evidence="7 8" key="1">
    <citation type="submission" date="2020-03" db="EMBL/GenBank/DDBJ databases">
        <title>Sequencing the genomes of 1000 actinobacteria strains.</title>
        <authorList>
            <person name="Klenk H.-P."/>
        </authorList>
    </citation>
    <scope>NUCLEOTIDE SEQUENCE [LARGE SCALE GENOMIC DNA]</scope>
    <source>
        <strain evidence="7 8">DSM 45490</strain>
    </source>
</reference>
<comment type="caution">
    <text evidence="7">The sequence shown here is derived from an EMBL/GenBank/DDBJ whole genome shotgun (WGS) entry which is preliminary data.</text>
</comment>
<evidence type="ECO:0000256" key="3">
    <source>
        <dbReference type="ARBA" id="ARBA00022898"/>
    </source>
</evidence>
<dbReference type="InterPro" id="IPR051798">
    <property type="entry name" value="Class-II_PLP-Dep_Aminotrans"/>
</dbReference>
<dbReference type="GO" id="GO:0030170">
    <property type="term" value="F:pyridoxal phosphate binding"/>
    <property type="evidence" value="ECO:0007669"/>
    <property type="project" value="InterPro"/>
</dbReference>
<dbReference type="AlphaFoldDB" id="A0A7X5VCY3"/>
<dbReference type="RefSeq" id="WP_167209342.1">
    <property type="nucleotide sequence ID" value="NZ_JAASRO010000001.1"/>
</dbReference>
<feature type="domain" description="Aminotransferase class I/classII large" evidence="6">
    <location>
        <begin position="44"/>
        <end position="388"/>
    </location>
</feature>
<dbReference type="EC" id="4.4.1.13" evidence="2"/>
<keyword evidence="4 7" id="KW-0456">Lyase</keyword>
<evidence type="ECO:0000259" key="6">
    <source>
        <dbReference type="Pfam" id="PF00155"/>
    </source>
</evidence>
<keyword evidence="3" id="KW-0663">Pyridoxal phosphate</keyword>
<dbReference type="InterPro" id="IPR015422">
    <property type="entry name" value="PyrdxlP-dep_Trfase_small"/>
</dbReference>
<dbReference type="SUPFAM" id="SSF53383">
    <property type="entry name" value="PLP-dependent transferases"/>
    <property type="match status" value="1"/>
</dbReference>
<dbReference type="Pfam" id="PF00155">
    <property type="entry name" value="Aminotran_1_2"/>
    <property type="match status" value="1"/>
</dbReference>
<dbReference type="Gene3D" id="3.90.1150.10">
    <property type="entry name" value="Aspartate Aminotransferase, domain 1"/>
    <property type="match status" value="1"/>
</dbReference>